<sequence length="188" mass="20585">MTNYIHSFDDSTRLPAGFKRIAYDADSGRYTFRDRTDGKLYIGKPGEEYGVMMPIDADRPQAFAADNFADDENEDDEEVSPGRIIQDGVDSNHVGMLNSSSSTPSVPVPRRKPTTFHDILPPTLIRAAANMESTASSSQSTGSPPTLKSRWKSVVQGSILPSMRKPKPQPSPVENPDQAKWAQGDGKD</sequence>
<accession>A0A9P6EL34</accession>
<protein>
    <submittedName>
        <fullName evidence="2">Uncharacterized protein</fullName>
    </submittedName>
</protein>
<name>A0A9P6EL34_9AGAR</name>
<gene>
    <name evidence="2" type="ORF">CPB83DRAFT_850279</name>
</gene>
<reference evidence="2" key="1">
    <citation type="submission" date="2020-11" db="EMBL/GenBank/DDBJ databases">
        <authorList>
            <consortium name="DOE Joint Genome Institute"/>
            <person name="Ahrendt S."/>
            <person name="Riley R."/>
            <person name="Andreopoulos W."/>
            <person name="Labutti K."/>
            <person name="Pangilinan J."/>
            <person name="Ruiz-Duenas F.J."/>
            <person name="Barrasa J.M."/>
            <person name="Sanchez-Garcia M."/>
            <person name="Camarero S."/>
            <person name="Miyauchi S."/>
            <person name="Serrano A."/>
            <person name="Linde D."/>
            <person name="Babiker R."/>
            <person name="Drula E."/>
            <person name="Ayuso-Fernandez I."/>
            <person name="Pacheco R."/>
            <person name="Padilla G."/>
            <person name="Ferreira P."/>
            <person name="Barriuso J."/>
            <person name="Kellner H."/>
            <person name="Castanera R."/>
            <person name="Alfaro M."/>
            <person name="Ramirez L."/>
            <person name="Pisabarro A.G."/>
            <person name="Kuo A."/>
            <person name="Tritt A."/>
            <person name="Lipzen A."/>
            <person name="He G."/>
            <person name="Yan M."/>
            <person name="Ng V."/>
            <person name="Cullen D."/>
            <person name="Martin F."/>
            <person name="Rosso M.-N."/>
            <person name="Henrissat B."/>
            <person name="Hibbett D."/>
            <person name="Martinez A.T."/>
            <person name="Grigoriev I.V."/>
        </authorList>
    </citation>
    <scope>NUCLEOTIDE SEQUENCE</scope>
    <source>
        <strain evidence="2">CBS 506.95</strain>
    </source>
</reference>
<feature type="compositionally biased region" description="Low complexity" evidence="1">
    <location>
        <begin position="133"/>
        <end position="146"/>
    </location>
</feature>
<evidence type="ECO:0000313" key="3">
    <source>
        <dbReference type="Proteomes" id="UP000807306"/>
    </source>
</evidence>
<dbReference type="Proteomes" id="UP000807306">
    <property type="component" value="Unassembled WGS sequence"/>
</dbReference>
<organism evidence="2 3">
    <name type="scientific">Crepidotus variabilis</name>
    <dbReference type="NCBI Taxonomy" id="179855"/>
    <lineage>
        <taxon>Eukaryota</taxon>
        <taxon>Fungi</taxon>
        <taxon>Dikarya</taxon>
        <taxon>Basidiomycota</taxon>
        <taxon>Agaricomycotina</taxon>
        <taxon>Agaricomycetes</taxon>
        <taxon>Agaricomycetidae</taxon>
        <taxon>Agaricales</taxon>
        <taxon>Agaricineae</taxon>
        <taxon>Crepidotaceae</taxon>
        <taxon>Crepidotus</taxon>
    </lineage>
</organism>
<dbReference type="EMBL" id="MU157838">
    <property type="protein sequence ID" value="KAF9530772.1"/>
    <property type="molecule type" value="Genomic_DNA"/>
</dbReference>
<feature type="region of interest" description="Disordered" evidence="1">
    <location>
        <begin position="88"/>
        <end position="119"/>
    </location>
</feature>
<comment type="caution">
    <text evidence="2">The sequence shown here is derived from an EMBL/GenBank/DDBJ whole genome shotgun (WGS) entry which is preliminary data.</text>
</comment>
<keyword evidence="3" id="KW-1185">Reference proteome</keyword>
<dbReference type="AlphaFoldDB" id="A0A9P6EL34"/>
<evidence type="ECO:0000256" key="1">
    <source>
        <dbReference type="SAM" id="MobiDB-lite"/>
    </source>
</evidence>
<evidence type="ECO:0000313" key="2">
    <source>
        <dbReference type="EMBL" id="KAF9530772.1"/>
    </source>
</evidence>
<proteinExistence type="predicted"/>
<dbReference type="OrthoDB" id="2107166at2759"/>
<feature type="region of interest" description="Disordered" evidence="1">
    <location>
        <begin position="131"/>
        <end position="188"/>
    </location>
</feature>